<accession>A0AA43U1M6</accession>
<evidence type="ECO:0000313" key="2">
    <source>
        <dbReference type="Proteomes" id="UP001162175"/>
    </source>
</evidence>
<sequence>MNKNYVYIDFEAISDPFARVLAIPVNTPFAYTVGALNQNNKFETRTFIIDFVKTSSIKSIWSTLKQKIIKHIYEINSKLNIEEVVFIGHNPTLEKQILIKLFPKNAVQSLLDPSCPVLSLSKLTGPKFTEEYFPNIKKAIEESNVTTLKKWTDGRNGSIAAFTGFWLYVNAIPRLRANDKRKKFILKLNKNLVIKELRRYSGDDVNKMLFLASDPDQTNALIKKYLYKKDLLKLIKNIDFDENLTIKEIKEKIWTL</sequence>
<dbReference type="AlphaFoldDB" id="A0AA43U1M6"/>
<reference evidence="1" key="1">
    <citation type="submission" date="2022-11" db="EMBL/GenBank/DDBJ databases">
        <title>Draft genome of Mycoplasma arginini isolated from fly.</title>
        <authorList>
            <person name="Severgnini M."/>
            <person name="Gioia G."/>
            <person name="Cremonesi P."/>
            <person name="Moroni P."/>
            <person name="Addis M.F."/>
            <person name="Castiglioni B."/>
        </authorList>
    </citation>
    <scope>NUCLEOTIDE SEQUENCE</scope>
    <source>
        <strain evidence="1">QMP CG1-1632</strain>
    </source>
</reference>
<evidence type="ECO:0008006" key="3">
    <source>
        <dbReference type="Google" id="ProtNLM"/>
    </source>
</evidence>
<dbReference type="EMBL" id="JAPFAR010000042">
    <property type="protein sequence ID" value="MDI3349567.1"/>
    <property type="molecule type" value="Genomic_DNA"/>
</dbReference>
<name>A0AA43U1M6_MYCAR</name>
<gene>
    <name evidence="1" type="ORF">DCBHLPFO_00202</name>
</gene>
<proteinExistence type="predicted"/>
<evidence type="ECO:0000313" key="1">
    <source>
        <dbReference type="EMBL" id="MDI3349567.1"/>
    </source>
</evidence>
<dbReference type="Proteomes" id="UP001162175">
    <property type="component" value="Unassembled WGS sequence"/>
</dbReference>
<dbReference type="RefSeq" id="WP_268164461.1">
    <property type="nucleotide sequence ID" value="NZ_JAPFAO010000011.1"/>
</dbReference>
<organism evidence="1 2">
    <name type="scientific">Mycoplasmopsis arginini</name>
    <name type="common">Mycoplasma arginini</name>
    <dbReference type="NCBI Taxonomy" id="2094"/>
    <lineage>
        <taxon>Bacteria</taxon>
        <taxon>Bacillati</taxon>
        <taxon>Mycoplasmatota</taxon>
        <taxon>Mycoplasmoidales</taxon>
        <taxon>Metamycoplasmataceae</taxon>
        <taxon>Mycoplasmopsis</taxon>
    </lineage>
</organism>
<protein>
    <recommendedName>
        <fullName evidence="3">DUF2779 domain-containing protein</fullName>
    </recommendedName>
</protein>
<comment type="caution">
    <text evidence="1">The sequence shown here is derived from an EMBL/GenBank/DDBJ whole genome shotgun (WGS) entry which is preliminary data.</text>
</comment>